<sequence>MGFEQGHTSWQHPLLGHCQKGQRLKAIVTWATAMKIFSLFFQIISTMIHENEIVPLKNSLSFILPSPPVGVLLLVHTNWTRPTEIKPTSSKNVVIKIV</sequence>
<gene>
    <name evidence="1" type="ORF">CEXT_454921</name>
</gene>
<accession>A0AAV4QSV6</accession>
<evidence type="ECO:0000313" key="2">
    <source>
        <dbReference type="Proteomes" id="UP001054945"/>
    </source>
</evidence>
<proteinExistence type="predicted"/>
<evidence type="ECO:0000313" key="1">
    <source>
        <dbReference type="EMBL" id="GIY11180.1"/>
    </source>
</evidence>
<protein>
    <submittedName>
        <fullName evidence="1">Uncharacterized protein</fullName>
    </submittedName>
</protein>
<comment type="caution">
    <text evidence="1">The sequence shown here is derived from an EMBL/GenBank/DDBJ whole genome shotgun (WGS) entry which is preliminary data.</text>
</comment>
<dbReference type="Proteomes" id="UP001054945">
    <property type="component" value="Unassembled WGS sequence"/>
</dbReference>
<organism evidence="1 2">
    <name type="scientific">Caerostris extrusa</name>
    <name type="common">Bark spider</name>
    <name type="synonym">Caerostris bankana</name>
    <dbReference type="NCBI Taxonomy" id="172846"/>
    <lineage>
        <taxon>Eukaryota</taxon>
        <taxon>Metazoa</taxon>
        <taxon>Ecdysozoa</taxon>
        <taxon>Arthropoda</taxon>
        <taxon>Chelicerata</taxon>
        <taxon>Arachnida</taxon>
        <taxon>Araneae</taxon>
        <taxon>Araneomorphae</taxon>
        <taxon>Entelegynae</taxon>
        <taxon>Araneoidea</taxon>
        <taxon>Araneidae</taxon>
        <taxon>Caerostris</taxon>
    </lineage>
</organism>
<dbReference type="AlphaFoldDB" id="A0AAV4QSV6"/>
<name>A0AAV4QSV6_CAEEX</name>
<reference evidence="1 2" key="1">
    <citation type="submission" date="2021-06" db="EMBL/GenBank/DDBJ databases">
        <title>Caerostris extrusa draft genome.</title>
        <authorList>
            <person name="Kono N."/>
            <person name="Arakawa K."/>
        </authorList>
    </citation>
    <scope>NUCLEOTIDE SEQUENCE [LARGE SCALE GENOMIC DNA]</scope>
</reference>
<keyword evidence="2" id="KW-1185">Reference proteome</keyword>
<dbReference type="EMBL" id="BPLR01006616">
    <property type="protein sequence ID" value="GIY11180.1"/>
    <property type="molecule type" value="Genomic_DNA"/>
</dbReference>